<evidence type="ECO:0000256" key="6">
    <source>
        <dbReference type="ARBA" id="ARBA00023004"/>
    </source>
</evidence>
<dbReference type="AlphaFoldDB" id="A0A836CMQ5"/>
<keyword evidence="4 8" id="KW-0479">Metal-binding</keyword>
<dbReference type="PRINTS" id="PR00463">
    <property type="entry name" value="EP450I"/>
</dbReference>
<evidence type="ECO:0000256" key="1">
    <source>
        <dbReference type="ARBA" id="ARBA00001971"/>
    </source>
</evidence>
<name>A0A836CMQ5_9STRA</name>
<comment type="caution">
    <text evidence="9">The sequence shown here is derived from an EMBL/GenBank/DDBJ whole genome shotgun (WGS) entry which is preliminary data.</text>
</comment>
<evidence type="ECO:0000313" key="9">
    <source>
        <dbReference type="EMBL" id="KAG5191049.1"/>
    </source>
</evidence>
<evidence type="ECO:0000256" key="8">
    <source>
        <dbReference type="PIRSR" id="PIRSR602401-1"/>
    </source>
</evidence>
<reference evidence="9" key="1">
    <citation type="submission" date="2021-02" db="EMBL/GenBank/DDBJ databases">
        <title>First Annotated Genome of the Yellow-green Alga Tribonema minus.</title>
        <authorList>
            <person name="Mahan K.M."/>
        </authorList>
    </citation>
    <scope>NUCLEOTIDE SEQUENCE</scope>
    <source>
        <strain evidence="9">UTEX B ZZ1240</strain>
    </source>
</reference>
<dbReference type="PANTHER" id="PTHR24286">
    <property type="entry name" value="CYTOCHROME P450 26"/>
    <property type="match status" value="1"/>
</dbReference>
<dbReference type="PANTHER" id="PTHR24286:SF24">
    <property type="entry name" value="LANOSTEROL 14-ALPHA DEMETHYLASE"/>
    <property type="match status" value="1"/>
</dbReference>
<dbReference type="InterPro" id="IPR036396">
    <property type="entry name" value="Cyt_P450_sf"/>
</dbReference>
<evidence type="ECO:0000256" key="3">
    <source>
        <dbReference type="ARBA" id="ARBA00022617"/>
    </source>
</evidence>
<dbReference type="EMBL" id="JAFCMP010000024">
    <property type="protein sequence ID" value="KAG5191049.1"/>
    <property type="molecule type" value="Genomic_DNA"/>
</dbReference>
<sequence>MHLFPARASNSARGSRWIRAAAAVGDRAAWFSDLHVDSASALVVFLQQAAAADDGGDDDDDDDDIILRRITAGKLPPKISPLIDLPLPIIGPLLNFIMTLRNFKKIEQTEQFGEVMRIPFLFSTAITVVSLEGLKIGLSCKSQGKKVLGTQQAESINALWGRKSLSNISGSEHSRVKKLLHPTVSVKIVANYVSRMESASEDWLRDVVEPALGKPTKMYEPVRRFMMEMPLRLVLGLGDAAPEVGIIADRRAQGCDNLSDTLSEMIKQGQLTDEEMEDQMVTIMLAGYETTAAVMCVAMHVLPMHPEVLEKLRKEQEGIDGPVDWAKFESMTYMLNFVKECLRHHGPVLSFFRTVTDAFEVGGYKVPQGYIYQYHLAAVQRNSVEQPEKIIPERYEDPSNPLNQPFGFTPFGGGEYLCLGERFAKMEICVFLRALVMRYNWTHAAEDPRMMYAPLFLHFTDDLPLIFTRL</sequence>
<evidence type="ECO:0000256" key="7">
    <source>
        <dbReference type="ARBA" id="ARBA00023033"/>
    </source>
</evidence>
<comment type="similarity">
    <text evidence="2">Belongs to the cytochrome P450 family.</text>
</comment>
<dbReference type="Proteomes" id="UP000664859">
    <property type="component" value="Unassembled WGS sequence"/>
</dbReference>
<evidence type="ECO:0000256" key="4">
    <source>
        <dbReference type="ARBA" id="ARBA00022723"/>
    </source>
</evidence>
<dbReference type="PRINTS" id="PR00385">
    <property type="entry name" value="P450"/>
</dbReference>
<keyword evidence="5" id="KW-0560">Oxidoreductase</keyword>
<keyword evidence="6 8" id="KW-0408">Iron</keyword>
<evidence type="ECO:0000256" key="2">
    <source>
        <dbReference type="ARBA" id="ARBA00010617"/>
    </source>
</evidence>
<dbReference type="OrthoDB" id="1470350at2759"/>
<accession>A0A836CMQ5</accession>
<dbReference type="InterPro" id="IPR002401">
    <property type="entry name" value="Cyt_P450_E_grp-I"/>
</dbReference>
<organism evidence="9 10">
    <name type="scientific">Tribonema minus</name>
    <dbReference type="NCBI Taxonomy" id="303371"/>
    <lineage>
        <taxon>Eukaryota</taxon>
        <taxon>Sar</taxon>
        <taxon>Stramenopiles</taxon>
        <taxon>Ochrophyta</taxon>
        <taxon>PX clade</taxon>
        <taxon>Xanthophyceae</taxon>
        <taxon>Tribonematales</taxon>
        <taxon>Tribonemataceae</taxon>
        <taxon>Tribonema</taxon>
    </lineage>
</organism>
<gene>
    <name evidence="9" type="ORF">JKP88DRAFT_297085</name>
</gene>
<protein>
    <submittedName>
        <fullName evidence="9">Cytochrome P450</fullName>
    </submittedName>
</protein>
<dbReference type="GO" id="GO:0016125">
    <property type="term" value="P:sterol metabolic process"/>
    <property type="evidence" value="ECO:0007669"/>
    <property type="project" value="TreeGrafter"/>
</dbReference>
<feature type="binding site" description="axial binding residue" evidence="8">
    <location>
        <position position="418"/>
    </location>
    <ligand>
        <name>heme</name>
        <dbReference type="ChEBI" id="CHEBI:30413"/>
    </ligand>
    <ligandPart>
        <name>Fe</name>
        <dbReference type="ChEBI" id="CHEBI:18248"/>
    </ligandPart>
</feature>
<dbReference type="GO" id="GO:0004497">
    <property type="term" value="F:monooxygenase activity"/>
    <property type="evidence" value="ECO:0007669"/>
    <property type="project" value="UniProtKB-KW"/>
</dbReference>
<dbReference type="InterPro" id="IPR001128">
    <property type="entry name" value="Cyt_P450"/>
</dbReference>
<comment type="cofactor">
    <cofactor evidence="1 8">
        <name>heme</name>
        <dbReference type="ChEBI" id="CHEBI:30413"/>
    </cofactor>
</comment>
<dbReference type="SUPFAM" id="SSF48264">
    <property type="entry name" value="Cytochrome P450"/>
    <property type="match status" value="1"/>
</dbReference>
<dbReference type="GO" id="GO:0020037">
    <property type="term" value="F:heme binding"/>
    <property type="evidence" value="ECO:0007669"/>
    <property type="project" value="InterPro"/>
</dbReference>
<proteinExistence type="inferred from homology"/>
<dbReference type="Gene3D" id="1.10.630.10">
    <property type="entry name" value="Cytochrome P450"/>
    <property type="match status" value="1"/>
</dbReference>
<keyword evidence="3 8" id="KW-0349">Heme</keyword>
<keyword evidence="7" id="KW-0503">Monooxygenase</keyword>
<evidence type="ECO:0000313" key="10">
    <source>
        <dbReference type="Proteomes" id="UP000664859"/>
    </source>
</evidence>
<dbReference type="Pfam" id="PF00067">
    <property type="entry name" value="p450"/>
    <property type="match status" value="2"/>
</dbReference>
<keyword evidence="10" id="KW-1185">Reference proteome</keyword>
<dbReference type="GO" id="GO:0005506">
    <property type="term" value="F:iron ion binding"/>
    <property type="evidence" value="ECO:0007669"/>
    <property type="project" value="InterPro"/>
</dbReference>
<dbReference type="GO" id="GO:0016705">
    <property type="term" value="F:oxidoreductase activity, acting on paired donors, with incorporation or reduction of molecular oxygen"/>
    <property type="evidence" value="ECO:0007669"/>
    <property type="project" value="InterPro"/>
</dbReference>
<evidence type="ECO:0000256" key="5">
    <source>
        <dbReference type="ARBA" id="ARBA00023002"/>
    </source>
</evidence>